<gene>
    <name evidence="4" type="ORF">Col01nite_09640</name>
</gene>
<evidence type="ECO:0000259" key="3">
    <source>
        <dbReference type="Pfam" id="PF25583"/>
    </source>
</evidence>
<protein>
    <recommendedName>
        <fullName evidence="6">WYL domain-containing protein</fullName>
    </recommendedName>
</protein>
<feature type="domain" description="WCX" evidence="3">
    <location>
        <begin position="345"/>
        <end position="422"/>
    </location>
</feature>
<dbReference type="EMBL" id="BONN01000002">
    <property type="protein sequence ID" value="GIG31805.1"/>
    <property type="molecule type" value="Genomic_DNA"/>
</dbReference>
<evidence type="ECO:0000313" key="5">
    <source>
        <dbReference type="Proteomes" id="UP000618382"/>
    </source>
</evidence>
<reference evidence="4 5" key="1">
    <citation type="submission" date="2021-01" db="EMBL/GenBank/DDBJ databases">
        <title>Whole genome shotgun sequence of Cellulomonas oligotrophica NBRC 109435.</title>
        <authorList>
            <person name="Komaki H."/>
            <person name="Tamura T."/>
        </authorList>
    </citation>
    <scope>NUCLEOTIDE SEQUENCE [LARGE SCALE GENOMIC DNA]</scope>
    <source>
        <strain evidence="4 5">NBRC 109435</strain>
    </source>
</reference>
<dbReference type="InterPro" id="IPR057727">
    <property type="entry name" value="WCX_dom"/>
</dbReference>
<feature type="region of interest" description="Disordered" evidence="1">
    <location>
        <begin position="1"/>
        <end position="93"/>
    </location>
</feature>
<evidence type="ECO:0000259" key="2">
    <source>
        <dbReference type="Pfam" id="PF13280"/>
    </source>
</evidence>
<feature type="compositionally biased region" description="Polar residues" evidence="1">
    <location>
        <begin position="8"/>
        <end position="39"/>
    </location>
</feature>
<dbReference type="PROSITE" id="PS52050">
    <property type="entry name" value="WYL"/>
    <property type="match status" value="1"/>
</dbReference>
<comment type="caution">
    <text evidence="4">The sequence shown here is derived from an EMBL/GenBank/DDBJ whole genome shotgun (WGS) entry which is preliminary data.</text>
</comment>
<feature type="compositionally biased region" description="Basic residues" evidence="1">
    <location>
        <begin position="54"/>
        <end position="64"/>
    </location>
</feature>
<name>A0ABQ4D7W3_9CELL</name>
<dbReference type="InterPro" id="IPR051534">
    <property type="entry name" value="CBASS_pafABC_assoc_protein"/>
</dbReference>
<proteinExistence type="predicted"/>
<feature type="domain" description="WYL" evidence="2">
    <location>
        <begin position="245"/>
        <end position="308"/>
    </location>
</feature>
<evidence type="ECO:0008006" key="6">
    <source>
        <dbReference type="Google" id="ProtNLM"/>
    </source>
</evidence>
<organism evidence="4 5">
    <name type="scientific">Cellulomonas oligotrophica</name>
    <dbReference type="NCBI Taxonomy" id="931536"/>
    <lineage>
        <taxon>Bacteria</taxon>
        <taxon>Bacillati</taxon>
        <taxon>Actinomycetota</taxon>
        <taxon>Actinomycetes</taxon>
        <taxon>Micrococcales</taxon>
        <taxon>Cellulomonadaceae</taxon>
        <taxon>Cellulomonas</taxon>
    </lineage>
</organism>
<evidence type="ECO:0000256" key="1">
    <source>
        <dbReference type="SAM" id="MobiDB-lite"/>
    </source>
</evidence>
<keyword evidence="5" id="KW-1185">Reference proteome</keyword>
<accession>A0ABQ4D7W3</accession>
<dbReference type="PANTHER" id="PTHR34580:SF3">
    <property type="entry name" value="PROTEIN PAFB"/>
    <property type="match status" value="1"/>
</dbReference>
<dbReference type="PANTHER" id="PTHR34580">
    <property type="match status" value="1"/>
</dbReference>
<dbReference type="Pfam" id="PF25583">
    <property type="entry name" value="WCX"/>
    <property type="match status" value="1"/>
</dbReference>
<dbReference type="InterPro" id="IPR026881">
    <property type="entry name" value="WYL_dom"/>
</dbReference>
<dbReference type="Proteomes" id="UP000618382">
    <property type="component" value="Unassembled WGS sequence"/>
</dbReference>
<dbReference type="Pfam" id="PF13280">
    <property type="entry name" value="WYL"/>
    <property type="match status" value="1"/>
</dbReference>
<evidence type="ECO:0000313" key="4">
    <source>
        <dbReference type="EMBL" id="GIG31805.1"/>
    </source>
</evidence>
<sequence length="442" mass="47063">MVFISTRAPGTTSPTSAGYTSARTVRSSPSTATLTSQAPSHRVPHRSTTPARHAITRPRYRRAPHPPPAIVAHPSPARPACCTTTGSDPHYRGATMPPAIPPAERLLNLVIALVNTPGRMTKEQVRSSVAGYQDAPSDDAFERMFERDKDTLRDLGIPVLTVTHAGHGDDVGYRVDLERYALPPIDLTAAELGVLALAAQLWQDQSLRADTTRALTKLRAVGQAPQSDDLVAGLAPRVRAGGTAFGPLVDAVQARQAVRFTYAAASTGQVRDRVVEPWKLLARRGGWVLLGRDRDRDAARSYRLTRIRGPVRTVGDPGSFAPPAPEDLDAAAHAWGGGAENLALLAVTPGRAGAVRARAVPTPADPDLPPGATTVLADRDLVAVPYRHAWELAEHVAGYGDAVVVLHPTDVRDAVLDLLHGAADLDTRPARRPTTSTEVRGA</sequence>